<feature type="compositionally biased region" description="Basic residues" evidence="2">
    <location>
        <begin position="12"/>
        <end position="24"/>
    </location>
</feature>
<dbReference type="PROSITE" id="PS50088">
    <property type="entry name" value="ANK_REPEAT"/>
    <property type="match status" value="3"/>
</dbReference>
<gene>
    <name evidence="4" type="ORF">B0H63DRAFT_463924</name>
</gene>
<dbReference type="Pfam" id="PF12796">
    <property type="entry name" value="Ank_2"/>
    <property type="match status" value="2"/>
</dbReference>
<protein>
    <submittedName>
        <fullName evidence="4">Ankyrin repeat-containing domain protein</fullName>
    </submittedName>
</protein>
<dbReference type="InterPro" id="IPR002110">
    <property type="entry name" value="Ankyrin_rpt"/>
</dbReference>
<feature type="repeat" description="ANK" evidence="1">
    <location>
        <begin position="649"/>
        <end position="681"/>
    </location>
</feature>
<name>A0AAE0NY38_9PEZI</name>
<feature type="region of interest" description="Disordered" evidence="2">
    <location>
        <begin position="1"/>
        <end position="45"/>
    </location>
</feature>
<dbReference type="PANTHER" id="PTHR24118">
    <property type="entry name" value="POTE ANKYRIN DOMAIN"/>
    <property type="match status" value="1"/>
</dbReference>
<comment type="caution">
    <text evidence="4">The sequence shown here is derived from an EMBL/GenBank/DDBJ whole genome shotgun (WGS) entry which is preliminary data.</text>
</comment>
<sequence>MKKLMAPQKGTGKLKKLAPKKTRTKRADANSSKAKKSLSAPPTPPTPILRLPAEIVYLIFELLDLPEQLSLNRASRFFYFILNHTIYLGNVRFGNSTCLFWGAENGELGTLKHALAAGATPNMTGPIDRKCSDNSSDGSDNNDNVPANANGTPDIDAIADGDTDDVQGDTERIADESRLAPWGTPLHLAAKKGHRDVVEWLLDNGADINAPSFRVCECQSLKTGRHPLHPIRRLPEWPRWRALHTAMCSGERLVAELLIFRGASQDLDATAGHSHTALHSAASNALIPVIKLLALEGDLDVNERDTAENTALHYVSELWYSRESDEIRDTVTKLLALGAELEAHNEAGHTPLLNACHRGNFAAALRLVSIGANPEPHRLIPNFRDVRPLYYCTLPRAEFFDLDDAPVKHDEFEGNRVSLIKALVDAGADVEARFNKRSHHNVTTLMMACELAEPRAVAALLSCGASVNSQDRAGRTPLSYACTVRVDHRGEVPEIASILLRKGARLDLEEDAVNNPLEWGMKQMKWGENDVLETMLKVSDKMNLRHSKLKSALRNCAFGGNYKALKALLKFADRTYGVSDEDFKDCMDLTIDQNDPWHQRDTFNCLMDFGRRVDSTELLLLKTILRQNRDLSLAVLERGVSVSDVRFYGGQTYLHLACHWGDRDVVRALVERGADVNVFDDQLRTPLSIAVEENFEPIAVCLMKEVADPHLVPPDDLLSKIFDDEDECRFVKKRYQTAFDIAIRDNRDRILSDMLSRFEMPAIRLGTKYSYVHRACQGPNTNILKILLKKGADPNGGKDCPVPPLMSLLSNIWSAPRRPDVATAALQMARLLFLCHTEPSAAHTFALEILQYDGPDEDKRALSQRVKKELGAVVSEDGGKASLRCLADDELRKE</sequence>
<dbReference type="EMBL" id="JAULSW010000002">
    <property type="protein sequence ID" value="KAK3389535.1"/>
    <property type="molecule type" value="Genomic_DNA"/>
</dbReference>
<dbReference type="InterPro" id="IPR036770">
    <property type="entry name" value="Ankyrin_rpt-contain_sf"/>
</dbReference>
<dbReference type="PRINTS" id="PR01415">
    <property type="entry name" value="ANKYRIN"/>
</dbReference>
<feature type="repeat" description="ANK" evidence="1">
    <location>
        <begin position="184"/>
        <end position="213"/>
    </location>
</feature>
<reference evidence="4" key="1">
    <citation type="journal article" date="2023" name="Mol. Phylogenet. Evol.">
        <title>Genome-scale phylogeny and comparative genomics of the fungal order Sordariales.</title>
        <authorList>
            <person name="Hensen N."/>
            <person name="Bonometti L."/>
            <person name="Westerberg I."/>
            <person name="Brannstrom I.O."/>
            <person name="Guillou S."/>
            <person name="Cros-Aarteil S."/>
            <person name="Calhoun S."/>
            <person name="Haridas S."/>
            <person name="Kuo A."/>
            <person name="Mondo S."/>
            <person name="Pangilinan J."/>
            <person name="Riley R."/>
            <person name="LaButti K."/>
            <person name="Andreopoulos B."/>
            <person name="Lipzen A."/>
            <person name="Chen C."/>
            <person name="Yan M."/>
            <person name="Daum C."/>
            <person name="Ng V."/>
            <person name="Clum A."/>
            <person name="Steindorff A."/>
            <person name="Ohm R.A."/>
            <person name="Martin F."/>
            <person name="Silar P."/>
            <person name="Natvig D.O."/>
            <person name="Lalanne C."/>
            <person name="Gautier V."/>
            <person name="Ament-Velasquez S.L."/>
            <person name="Kruys A."/>
            <person name="Hutchinson M.I."/>
            <person name="Powell A.J."/>
            <person name="Barry K."/>
            <person name="Miller A.N."/>
            <person name="Grigoriev I.V."/>
            <person name="Debuchy R."/>
            <person name="Gladieux P."/>
            <person name="Hiltunen Thoren M."/>
            <person name="Johannesson H."/>
        </authorList>
    </citation>
    <scope>NUCLEOTIDE SEQUENCE</scope>
    <source>
        <strain evidence="4">CBS 232.78</strain>
    </source>
</reference>
<dbReference type="InterPro" id="IPR001810">
    <property type="entry name" value="F-box_dom"/>
</dbReference>
<dbReference type="Proteomes" id="UP001285441">
    <property type="component" value="Unassembled WGS sequence"/>
</dbReference>
<dbReference type="SUPFAM" id="SSF48403">
    <property type="entry name" value="Ankyrin repeat"/>
    <property type="match status" value="3"/>
</dbReference>
<feature type="compositionally biased region" description="Low complexity" evidence="2">
    <location>
        <begin position="133"/>
        <end position="144"/>
    </location>
</feature>
<evidence type="ECO:0000313" key="5">
    <source>
        <dbReference type="Proteomes" id="UP001285441"/>
    </source>
</evidence>
<dbReference type="PROSITE" id="PS50181">
    <property type="entry name" value="FBOX"/>
    <property type="match status" value="1"/>
</dbReference>
<keyword evidence="5" id="KW-1185">Reference proteome</keyword>
<dbReference type="AlphaFoldDB" id="A0AAE0NY38"/>
<dbReference type="SUPFAM" id="SSF81383">
    <property type="entry name" value="F-box domain"/>
    <property type="match status" value="1"/>
</dbReference>
<evidence type="ECO:0000313" key="4">
    <source>
        <dbReference type="EMBL" id="KAK3389535.1"/>
    </source>
</evidence>
<evidence type="ECO:0000256" key="2">
    <source>
        <dbReference type="SAM" id="MobiDB-lite"/>
    </source>
</evidence>
<dbReference type="InterPro" id="IPR036047">
    <property type="entry name" value="F-box-like_dom_sf"/>
</dbReference>
<dbReference type="PANTHER" id="PTHR24118:SF100">
    <property type="entry name" value="FYVE-TYPE DOMAIN-CONTAINING PROTEIN"/>
    <property type="match status" value="1"/>
</dbReference>
<dbReference type="PROSITE" id="PS50297">
    <property type="entry name" value="ANK_REP_REGION"/>
    <property type="match status" value="2"/>
</dbReference>
<evidence type="ECO:0000259" key="3">
    <source>
        <dbReference type="PROSITE" id="PS50181"/>
    </source>
</evidence>
<feature type="domain" description="F-box" evidence="3">
    <location>
        <begin position="45"/>
        <end position="91"/>
    </location>
</feature>
<organism evidence="4 5">
    <name type="scientific">Podospora didyma</name>
    <dbReference type="NCBI Taxonomy" id="330526"/>
    <lineage>
        <taxon>Eukaryota</taxon>
        <taxon>Fungi</taxon>
        <taxon>Dikarya</taxon>
        <taxon>Ascomycota</taxon>
        <taxon>Pezizomycotina</taxon>
        <taxon>Sordariomycetes</taxon>
        <taxon>Sordariomycetidae</taxon>
        <taxon>Sordariales</taxon>
        <taxon>Podosporaceae</taxon>
        <taxon>Podospora</taxon>
    </lineage>
</organism>
<feature type="repeat" description="ANK" evidence="1">
    <location>
        <begin position="440"/>
        <end position="472"/>
    </location>
</feature>
<dbReference type="Gene3D" id="1.25.40.20">
    <property type="entry name" value="Ankyrin repeat-containing domain"/>
    <property type="match status" value="4"/>
</dbReference>
<evidence type="ECO:0000256" key="1">
    <source>
        <dbReference type="PROSITE-ProRule" id="PRU00023"/>
    </source>
</evidence>
<dbReference type="Pfam" id="PF00023">
    <property type="entry name" value="Ank"/>
    <property type="match status" value="1"/>
</dbReference>
<dbReference type="SMART" id="SM00248">
    <property type="entry name" value="ANK"/>
    <property type="match status" value="12"/>
</dbReference>
<feature type="region of interest" description="Disordered" evidence="2">
    <location>
        <begin position="122"/>
        <end position="160"/>
    </location>
</feature>
<keyword evidence="1" id="KW-0040">ANK repeat</keyword>
<reference evidence="4" key="2">
    <citation type="submission" date="2023-06" db="EMBL/GenBank/DDBJ databases">
        <authorList>
            <consortium name="Lawrence Berkeley National Laboratory"/>
            <person name="Haridas S."/>
            <person name="Hensen N."/>
            <person name="Bonometti L."/>
            <person name="Westerberg I."/>
            <person name="Brannstrom I.O."/>
            <person name="Guillou S."/>
            <person name="Cros-Aarteil S."/>
            <person name="Calhoun S."/>
            <person name="Kuo A."/>
            <person name="Mondo S."/>
            <person name="Pangilinan J."/>
            <person name="Riley R."/>
            <person name="LaButti K."/>
            <person name="Andreopoulos B."/>
            <person name="Lipzen A."/>
            <person name="Chen C."/>
            <person name="Yanf M."/>
            <person name="Daum C."/>
            <person name="Ng V."/>
            <person name="Clum A."/>
            <person name="Steindorff A."/>
            <person name="Ohm R."/>
            <person name="Martin F."/>
            <person name="Silar P."/>
            <person name="Natvig D."/>
            <person name="Lalanne C."/>
            <person name="Gautier V."/>
            <person name="Ament-velasquez S.L."/>
            <person name="Kruys A."/>
            <person name="Hutchinson M.I."/>
            <person name="Powell A.J."/>
            <person name="Barry K."/>
            <person name="Miller A.N."/>
            <person name="Grigoriev I.V."/>
            <person name="Debuchy R."/>
            <person name="Gladieux P."/>
            <person name="Thoren M.H."/>
            <person name="Johannesson H."/>
        </authorList>
    </citation>
    <scope>NUCLEOTIDE SEQUENCE</scope>
    <source>
        <strain evidence="4">CBS 232.78</strain>
    </source>
</reference>
<proteinExistence type="predicted"/>
<accession>A0AAE0NY38</accession>